<keyword evidence="3" id="KW-0808">Transferase</keyword>
<keyword evidence="4" id="KW-0418">Kinase</keyword>
<dbReference type="InterPro" id="IPR036890">
    <property type="entry name" value="HATPase_C_sf"/>
</dbReference>
<sequence>MNLWRKKLSKKEHNVTITNVLIGSYIRSMLFSLIIGIVLFVGITGMEMSYRRSLSNERILNIVTYIINDKLEDIRQFSDELVIDDELQSIFRKKSDLRSNLLSSFLMKRLAQLGEVSSIHVIWEDAVVSEFKSPVYGYDKYEVVRNLKLDFKGDYCWEIGTDHVNTDENTFYIIRNVKSKLDMKHLGYLVVYLDINQLQQDIKHYLGNEAEIIVQSAQGEIITFPGDLPVENVKKRVNILNRGENSWKYLSGKYSIKELTNINGIMLITSKQSIFSPNLEFAIIFMLIIIIDFTIIASKVLKKRVIGPLEEIAARAKEIAEKENLDMQFPQEEYYSEADDISNALNEMMTQIRGLLEDVKKKEKLQRQLELSVINHQIKPHFLYNTLNAASILVSVEEKEAARQLIMTLASYYRACLNHGNDIISLEGELNIVKDYVKIALIRNPNIAKLSYDIDESLLSLQIPKMTIQTLVENSIKYGIKSIGQPISISVSAKKVEDHAEIIVEDDGVGMSKDTIEKVMKGEELEVKSGFGLRSVLNRLALLYEIKDYSDIMNIQSEPNNYTKITLKLKL</sequence>
<feature type="transmembrane region" description="Helical" evidence="5">
    <location>
        <begin position="20"/>
        <end position="43"/>
    </location>
</feature>
<evidence type="ECO:0000313" key="8">
    <source>
        <dbReference type="Proteomes" id="UP000483018"/>
    </source>
</evidence>
<dbReference type="Pfam" id="PF06580">
    <property type="entry name" value="His_kinase"/>
    <property type="match status" value="1"/>
</dbReference>
<evidence type="ECO:0000256" key="1">
    <source>
        <dbReference type="ARBA" id="ARBA00004370"/>
    </source>
</evidence>
<dbReference type="PROSITE" id="PS50885">
    <property type="entry name" value="HAMP"/>
    <property type="match status" value="1"/>
</dbReference>
<keyword evidence="5" id="KW-0472">Membrane</keyword>
<dbReference type="PANTHER" id="PTHR34220">
    <property type="entry name" value="SENSOR HISTIDINE KINASE YPDA"/>
    <property type="match status" value="1"/>
</dbReference>
<dbReference type="PANTHER" id="PTHR34220:SF7">
    <property type="entry name" value="SENSOR HISTIDINE KINASE YPDA"/>
    <property type="match status" value="1"/>
</dbReference>
<dbReference type="InterPro" id="IPR050640">
    <property type="entry name" value="Bact_2-comp_sensor_kinase"/>
</dbReference>
<protein>
    <recommendedName>
        <fullName evidence="6">HAMP domain-containing protein</fullName>
    </recommendedName>
</protein>
<dbReference type="EMBL" id="WSLF01000005">
    <property type="protein sequence ID" value="KAE9634389.1"/>
    <property type="molecule type" value="Genomic_DNA"/>
</dbReference>
<dbReference type="OrthoDB" id="759642at2"/>
<dbReference type="SUPFAM" id="SSF55874">
    <property type="entry name" value="ATPase domain of HSP90 chaperone/DNA topoisomerase II/histidine kinase"/>
    <property type="match status" value="1"/>
</dbReference>
<dbReference type="Pfam" id="PF02518">
    <property type="entry name" value="HATPase_c"/>
    <property type="match status" value="1"/>
</dbReference>
<feature type="transmembrane region" description="Helical" evidence="5">
    <location>
        <begin position="281"/>
        <end position="301"/>
    </location>
</feature>
<evidence type="ECO:0000256" key="5">
    <source>
        <dbReference type="SAM" id="Phobius"/>
    </source>
</evidence>
<dbReference type="InterPro" id="IPR010559">
    <property type="entry name" value="Sig_transdc_His_kin_internal"/>
</dbReference>
<dbReference type="GO" id="GO:0000155">
    <property type="term" value="F:phosphorelay sensor kinase activity"/>
    <property type="evidence" value="ECO:0007669"/>
    <property type="project" value="InterPro"/>
</dbReference>
<name>A0A7C8HEK4_9FIRM</name>
<keyword evidence="5" id="KW-1133">Transmembrane helix</keyword>
<dbReference type="InterPro" id="IPR003660">
    <property type="entry name" value="HAMP_dom"/>
</dbReference>
<dbReference type="Gene3D" id="3.30.565.10">
    <property type="entry name" value="Histidine kinase-like ATPase, C-terminal domain"/>
    <property type="match status" value="1"/>
</dbReference>
<dbReference type="InterPro" id="IPR003594">
    <property type="entry name" value="HATPase_dom"/>
</dbReference>
<dbReference type="Gene3D" id="6.10.340.10">
    <property type="match status" value="1"/>
</dbReference>
<dbReference type="AlphaFoldDB" id="A0A7C8HEK4"/>
<comment type="subcellular location">
    <subcellularLocation>
        <location evidence="1">Membrane</location>
    </subcellularLocation>
</comment>
<dbReference type="GO" id="GO:0016020">
    <property type="term" value="C:membrane"/>
    <property type="evidence" value="ECO:0007669"/>
    <property type="project" value="UniProtKB-SubCell"/>
</dbReference>
<evidence type="ECO:0000256" key="3">
    <source>
        <dbReference type="ARBA" id="ARBA00022679"/>
    </source>
</evidence>
<evidence type="ECO:0000256" key="4">
    <source>
        <dbReference type="ARBA" id="ARBA00022777"/>
    </source>
</evidence>
<evidence type="ECO:0000256" key="2">
    <source>
        <dbReference type="ARBA" id="ARBA00022553"/>
    </source>
</evidence>
<accession>A0A7C8HEK4</accession>
<gene>
    <name evidence="7" type="ORF">GND95_06855</name>
</gene>
<evidence type="ECO:0000313" key="7">
    <source>
        <dbReference type="EMBL" id="KAE9634389.1"/>
    </source>
</evidence>
<proteinExistence type="predicted"/>
<keyword evidence="5" id="KW-0812">Transmembrane</keyword>
<organism evidence="7 8">
    <name type="scientific">Defluviitalea raffinosedens</name>
    <dbReference type="NCBI Taxonomy" id="1450156"/>
    <lineage>
        <taxon>Bacteria</taxon>
        <taxon>Bacillati</taxon>
        <taxon>Bacillota</taxon>
        <taxon>Clostridia</taxon>
        <taxon>Lachnospirales</taxon>
        <taxon>Defluviitaleaceae</taxon>
        <taxon>Defluviitalea</taxon>
    </lineage>
</organism>
<dbReference type="Proteomes" id="UP000483018">
    <property type="component" value="Unassembled WGS sequence"/>
</dbReference>
<reference evidence="7 8" key="1">
    <citation type="submission" date="2019-12" db="EMBL/GenBank/DDBJ databases">
        <title>Defluviitalea raffinosedens, isolated from a biogas fermenter, genome sequencing and characterization.</title>
        <authorList>
            <person name="Rettenmaier R."/>
            <person name="Schneider M."/>
            <person name="Neuhaus K."/>
            <person name="Liebl W."/>
            <person name="Zverlov V."/>
        </authorList>
    </citation>
    <scope>NUCLEOTIDE SEQUENCE [LARGE SCALE GENOMIC DNA]</scope>
    <source>
        <strain evidence="7 8">249c-K6</strain>
    </source>
</reference>
<keyword evidence="2" id="KW-0597">Phosphoprotein</keyword>
<keyword evidence="8" id="KW-1185">Reference proteome</keyword>
<dbReference type="RefSeq" id="WP_158740120.1">
    <property type="nucleotide sequence ID" value="NZ_WSLF01000005.1"/>
</dbReference>
<dbReference type="SMART" id="SM00304">
    <property type="entry name" value="HAMP"/>
    <property type="match status" value="1"/>
</dbReference>
<evidence type="ECO:0000259" key="6">
    <source>
        <dbReference type="PROSITE" id="PS50885"/>
    </source>
</evidence>
<feature type="domain" description="HAMP" evidence="6">
    <location>
        <begin position="303"/>
        <end position="357"/>
    </location>
</feature>
<comment type="caution">
    <text evidence="7">The sequence shown here is derived from an EMBL/GenBank/DDBJ whole genome shotgun (WGS) entry which is preliminary data.</text>
</comment>